<dbReference type="GO" id="GO:0016020">
    <property type="term" value="C:membrane"/>
    <property type="evidence" value="ECO:0007669"/>
    <property type="project" value="TreeGrafter"/>
</dbReference>
<sequence length="609" mass="69844">MQYRPDIQGLRALAVLLVFIFHLNPAWLSGGFIGVDVFFVISGFLVSSIILHKKEKETFHFLDFYLGRIKRIVPVFLLLLLGVGIVGAWAYVWVDILNLRRTLVVAGLFNSNNYFAHLDTYFGASNQENPLLHTWTLSIEMQFYLLLPLFLWFVHKRYLFVVSLMLVVGLLGYSFYSSVYLNQQSEMYFSLLARIPEFLIGTVLAIRADDLQTKFSKYQNPIAWIALVGIIACAIGFSEQTVFPGLWVVLPCVFTGCLLLTTTSQVNTLFKTKVMVHLGELSYAIYLWHWAIMAFLRYYNMRLDFTLYEMVGITALTYGLSWLSYTYVENVFRTYSNKVFVPRFVGLAMLVVLAGGGIYRMNQYLFPIPAAYATPTFGMESHAHQFKAVGLYGDETKTQPDSICLIGDSHALVYKAILDEIGKDNNFSFWSVSNNRYPLFANINRSDFDKEADYETYEKLMEEVEELTEKSKTIFVASAWLEDVPSLAVAFTSLVESLEPDQRLVILGDYPTLDRNPIRATRDYLYNDESADIQVVHASEPPYVRDALQKNPEQVLYWQFDFDHTSTLPYFNDTLGYYDEDHLNTFGSRKIGDWVGKDFMAFAKKHGVL</sequence>
<reference evidence="4 5" key="1">
    <citation type="submission" date="2018-06" db="EMBL/GenBank/DDBJ databases">
        <authorList>
            <consortium name="Pathogen Informatics"/>
            <person name="Doyle S."/>
        </authorList>
    </citation>
    <scope>NUCLEOTIDE SEQUENCE [LARGE SCALE GENOMIC DNA]</scope>
    <source>
        <strain evidence="4 5">NCTC11179</strain>
    </source>
</reference>
<dbReference type="EMBL" id="UGQL01000001">
    <property type="protein sequence ID" value="STZ27027.1"/>
    <property type="molecule type" value="Genomic_DNA"/>
</dbReference>
<accession>A0A378RLG1</accession>
<feature type="transmembrane region" description="Helical" evidence="1">
    <location>
        <begin position="340"/>
        <end position="359"/>
    </location>
</feature>
<feature type="transmembrane region" description="Helical" evidence="1">
    <location>
        <begin position="218"/>
        <end position="237"/>
    </location>
</feature>
<evidence type="ECO:0000313" key="5">
    <source>
        <dbReference type="Proteomes" id="UP000255024"/>
    </source>
</evidence>
<keyword evidence="4" id="KW-0012">Acyltransferase</keyword>
<dbReference type="Pfam" id="PF01757">
    <property type="entry name" value="Acyl_transf_3"/>
    <property type="match status" value="1"/>
</dbReference>
<evidence type="ECO:0000313" key="4">
    <source>
        <dbReference type="EMBL" id="STZ27027.1"/>
    </source>
</evidence>
<feature type="domain" description="SGNH" evidence="3">
    <location>
        <begin position="391"/>
        <end position="593"/>
    </location>
</feature>
<dbReference type="GO" id="GO:0016747">
    <property type="term" value="F:acyltransferase activity, transferring groups other than amino-acyl groups"/>
    <property type="evidence" value="ECO:0007669"/>
    <property type="project" value="InterPro"/>
</dbReference>
<feature type="domain" description="Acyltransferase 3" evidence="2">
    <location>
        <begin position="6"/>
        <end position="325"/>
    </location>
</feature>
<feature type="transmembrane region" description="Helical" evidence="1">
    <location>
        <begin position="158"/>
        <end position="176"/>
    </location>
</feature>
<gene>
    <name evidence="4" type="primary">oatA</name>
    <name evidence="4" type="ORF">NCTC11179_00554</name>
</gene>
<evidence type="ECO:0000256" key="1">
    <source>
        <dbReference type="SAM" id="Phobius"/>
    </source>
</evidence>
<dbReference type="AlphaFoldDB" id="A0A378RLG1"/>
<feature type="transmembrane region" description="Helical" evidence="1">
    <location>
        <begin position="72"/>
        <end position="94"/>
    </location>
</feature>
<evidence type="ECO:0000259" key="3">
    <source>
        <dbReference type="Pfam" id="PF19040"/>
    </source>
</evidence>
<dbReference type="PANTHER" id="PTHR23028">
    <property type="entry name" value="ACETYLTRANSFERASE"/>
    <property type="match status" value="1"/>
</dbReference>
<feature type="transmembrane region" description="Helical" evidence="1">
    <location>
        <begin position="9"/>
        <end position="27"/>
    </location>
</feature>
<feature type="transmembrane region" description="Helical" evidence="1">
    <location>
        <begin position="188"/>
        <end position="206"/>
    </location>
</feature>
<feature type="transmembrane region" description="Helical" evidence="1">
    <location>
        <begin position="132"/>
        <end position="151"/>
    </location>
</feature>
<dbReference type="GO" id="GO:0009103">
    <property type="term" value="P:lipopolysaccharide biosynthetic process"/>
    <property type="evidence" value="ECO:0007669"/>
    <property type="project" value="TreeGrafter"/>
</dbReference>
<feature type="transmembrane region" description="Helical" evidence="1">
    <location>
        <begin position="305"/>
        <end position="328"/>
    </location>
</feature>
<dbReference type="InterPro" id="IPR002656">
    <property type="entry name" value="Acyl_transf_3_dom"/>
</dbReference>
<dbReference type="InterPro" id="IPR050879">
    <property type="entry name" value="Acyltransferase_3"/>
</dbReference>
<keyword evidence="4" id="KW-0808">Transferase</keyword>
<dbReference type="InterPro" id="IPR043968">
    <property type="entry name" value="SGNH"/>
</dbReference>
<name>A0A378RLG1_MYROD</name>
<feature type="transmembrane region" description="Helical" evidence="1">
    <location>
        <begin position="281"/>
        <end position="299"/>
    </location>
</feature>
<organism evidence="4 5">
    <name type="scientific">Myroides odoratus</name>
    <name type="common">Flavobacterium odoratum</name>
    <dbReference type="NCBI Taxonomy" id="256"/>
    <lineage>
        <taxon>Bacteria</taxon>
        <taxon>Pseudomonadati</taxon>
        <taxon>Bacteroidota</taxon>
        <taxon>Flavobacteriia</taxon>
        <taxon>Flavobacteriales</taxon>
        <taxon>Flavobacteriaceae</taxon>
        <taxon>Myroides</taxon>
    </lineage>
</organism>
<proteinExistence type="predicted"/>
<feature type="transmembrane region" description="Helical" evidence="1">
    <location>
        <begin position="243"/>
        <end position="261"/>
    </location>
</feature>
<evidence type="ECO:0000259" key="2">
    <source>
        <dbReference type="Pfam" id="PF01757"/>
    </source>
</evidence>
<dbReference type="EC" id="2.3.1.-" evidence="4"/>
<protein>
    <submittedName>
        <fullName evidence="4">O-acetyltransferase OatA</fullName>
        <ecNumber evidence="4">2.3.1.-</ecNumber>
    </submittedName>
</protein>
<dbReference type="PANTHER" id="PTHR23028:SF53">
    <property type="entry name" value="ACYL_TRANSF_3 DOMAIN-CONTAINING PROTEIN"/>
    <property type="match status" value="1"/>
</dbReference>
<keyword evidence="5" id="KW-1185">Reference proteome</keyword>
<feature type="transmembrane region" description="Helical" evidence="1">
    <location>
        <begin position="33"/>
        <end position="51"/>
    </location>
</feature>
<dbReference type="RefSeq" id="WP_115090051.1">
    <property type="nucleotide sequence ID" value="NZ_CP068107.1"/>
</dbReference>
<dbReference type="Pfam" id="PF19040">
    <property type="entry name" value="SGNH"/>
    <property type="match status" value="1"/>
</dbReference>
<keyword evidence="1" id="KW-0472">Membrane</keyword>
<keyword evidence="1" id="KW-0812">Transmembrane</keyword>
<dbReference type="Proteomes" id="UP000255024">
    <property type="component" value="Unassembled WGS sequence"/>
</dbReference>
<keyword evidence="1" id="KW-1133">Transmembrane helix</keyword>